<evidence type="ECO:0000313" key="3">
    <source>
        <dbReference type="Proteomes" id="UP000186102"/>
    </source>
</evidence>
<dbReference type="Proteomes" id="UP000186102">
    <property type="component" value="Unassembled WGS sequence"/>
</dbReference>
<keyword evidence="1" id="KW-1133">Transmembrane helix</keyword>
<keyword evidence="1" id="KW-0472">Membrane</keyword>
<accession>A0A1Q8R068</accession>
<feature type="transmembrane region" description="Helical" evidence="1">
    <location>
        <begin position="29"/>
        <end position="49"/>
    </location>
</feature>
<name>A0A1Q8R068_9FIRM</name>
<proteinExistence type="predicted"/>
<evidence type="ECO:0000313" key="2">
    <source>
        <dbReference type="EMBL" id="OLN32956.1"/>
    </source>
</evidence>
<dbReference type="EMBL" id="MLBF01000005">
    <property type="protein sequence ID" value="OLN32956.1"/>
    <property type="molecule type" value="Genomic_DNA"/>
</dbReference>
<protein>
    <submittedName>
        <fullName evidence="2">DedA family inner membrane protein YdjZ</fullName>
    </submittedName>
</protein>
<organism evidence="2 3">
    <name type="scientific">Desulfosporosinus metallidurans</name>
    <dbReference type="NCBI Taxonomy" id="1888891"/>
    <lineage>
        <taxon>Bacteria</taxon>
        <taxon>Bacillati</taxon>
        <taxon>Bacillota</taxon>
        <taxon>Clostridia</taxon>
        <taxon>Eubacteriales</taxon>
        <taxon>Desulfitobacteriaceae</taxon>
        <taxon>Desulfosporosinus</taxon>
    </lineage>
</organism>
<sequence>MAVFLGTGLGLLPATLVYSYVGDMLVGNVRTVVFGLLLLFSFSVLVLLIKRIFKGKQ</sequence>
<comment type="caution">
    <text evidence="2">The sequence shown here is derived from an EMBL/GenBank/DDBJ whole genome shotgun (WGS) entry which is preliminary data.</text>
</comment>
<keyword evidence="3" id="KW-1185">Reference proteome</keyword>
<gene>
    <name evidence="2" type="ORF">DSOL_1067</name>
</gene>
<reference evidence="2 3" key="1">
    <citation type="submission" date="2016-09" db="EMBL/GenBank/DDBJ databases">
        <title>Complete genome of Desulfosporosinus sp. OL.</title>
        <authorList>
            <person name="Mardanov A."/>
            <person name="Beletsky A."/>
            <person name="Panova A."/>
            <person name="Karnachuk O."/>
            <person name="Ravin N."/>
        </authorList>
    </citation>
    <scope>NUCLEOTIDE SEQUENCE [LARGE SCALE GENOMIC DNA]</scope>
    <source>
        <strain evidence="2 3">OL</strain>
    </source>
</reference>
<dbReference type="AlphaFoldDB" id="A0A1Q8R068"/>
<evidence type="ECO:0000256" key="1">
    <source>
        <dbReference type="SAM" id="Phobius"/>
    </source>
</evidence>
<dbReference type="STRING" id="1888891.DSOL_1067"/>
<keyword evidence="1" id="KW-0812">Transmembrane</keyword>